<proteinExistence type="predicted"/>
<keyword evidence="3" id="KW-1185">Reference proteome</keyword>
<dbReference type="AlphaFoldDB" id="A0AAV0W9A4"/>
<evidence type="ECO:0000256" key="1">
    <source>
        <dbReference type="SAM" id="SignalP"/>
    </source>
</evidence>
<evidence type="ECO:0000313" key="2">
    <source>
        <dbReference type="EMBL" id="CAI6352344.1"/>
    </source>
</evidence>
<evidence type="ECO:0000313" key="3">
    <source>
        <dbReference type="Proteomes" id="UP001160148"/>
    </source>
</evidence>
<feature type="signal peptide" evidence="1">
    <location>
        <begin position="1"/>
        <end position="24"/>
    </location>
</feature>
<protein>
    <submittedName>
        <fullName evidence="2">Uncharacterized protein</fullName>
    </submittedName>
</protein>
<accession>A0AAV0W9A4</accession>
<name>A0AAV0W9A4_9HEMI</name>
<comment type="caution">
    <text evidence="2">The sequence shown here is derived from an EMBL/GenBank/DDBJ whole genome shotgun (WGS) entry which is preliminary data.</text>
</comment>
<feature type="chain" id="PRO_5043818848" evidence="1">
    <location>
        <begin position="25"/>
        <end position="212"/>
    </location>
</feature>
<reference evidence="2 3" key="1">
    <citation type="submission" date="2023-01" db="EMBL/GenBank/DDBJ databases">
        <authorList>
            <person name="Whitehead M."/>
        </authorList>
    </citation>
    <scope>NUCLEOTIDE SEQUENCE [LARGE SCALE GENOMIC DNA]</scope>
</reference>
<dbReference type="Proteomes" id="UP001160148">
    <property type="component" value="Unassembled WGS sequence"/>
</dbReference>
<sequence length="212" mass="24355">MSFINNLIFFSVFIVINFVLSIKAEDCDAMSNFFLEKNLIMFNAEESVVFLPTLFNYNKFREAEWKTPTCVEGEDCYIRNEISFNSKRVQSLSKTNLAISDEELSKAVYKSLVDNKLSSDVLSVSPDRYTVRTNARNSIAFSLEYGVRYNILKNNNCINFMVRNKESAISGLICKFMYTTGVRYNIKCEKVKLLLIPIDENGYAQCETICTD</sequence>
<gene>
    <name evidence="2" type="ORF">MEUPH1_LOCUS8597</name>
</gene>
<organism evidence="2 3">
    <name type="scientific">Macrosiphum euphorbiae</name>
    <name type="common">potato aphid</name>
    <dbReference type="NCBI Taxonomy" id="13131"/>
    <lineage>
        <taxon>Eukaryota</taxon>
        <taxon>Metazoa</taxon>
        <taxon>Ecdysozoa</taxon>
        <taxon>Arthropoda</taxon>
        <taxon>Hexapoda</taxon>
        <taxon>Insecta</taxon>
        <taxon>Pterygota</taxon>
        <taxon>Neoptera</taxon>
        <taxon>Paraneoptera</taxon>
        <taxon>Hemiptera</taxon>
        <taxon>Sternorrhyncha</taxon>
        <taxon>Aphidomorpha</taxon>
        <taxon>Aphidoidea</taxon>
        <taxon>Aphididae</taxon>
        <taxon>Macrosiphini</taxon>
        <taxon>Macrosiphum</taxon>
    </lineage>
</organism>
<keyword evidence="1" id="KW-0732">Signal</keyword>
<dbReference type="EMBL" id="CARXXK010000001">
    <property type="protein sequence ID" value="CAI6352344.1"/>
    <property type="molecule type" value="Genomic_DNA"/>
</dbReference>